<dbReference type="Pfam" id="PF09862">
    <property type="entry name" value="DUF2089"/>
    <property type="match status" value="1"/>
</dbReference>
<evidence type="ECO:0000313" key="2">
    <source>
        <dbReference type="EMBL" id="SPE17413.1"/>
    </source>
</evidence>
<evidence type="ECO:0000259" key="1">
    <source>
        <dbReference type="Pfam" id="PF09862"/>
    </source>
</evidence>
<accession>A0A2N9L2R2</accession>
<dbReference type="EMBL" id="OKRB01000002">
    <property type="protein sequence ID" value="SPE17413.1"/>
    <property type="molecule type" value="Genomic_DNA"/>
</dbReference>
<reference evidence="3" key="1">
    <citation type="submission" date="2018-02" db="EMBL/GenBank/DDBJ databases">
        <authorList>
            <person name="Hausmann B."/>
        </authorList>
    </citation>
    <scope>NUCLEOTIDE SEQUENCE [LARGE SCALE GENOMIC DNA]</scope>
    <source>
        <strain evidence="3">Peat soil MAG SbA5</strain>
    </source>
</reference>
<proteinExistence type="predicted"/>
<dbReference type="OrthoDB" id="9797643at2"/>
<dbReference type="Proteomes" id="UP000239735">
    <property type="component" value="Unassembled WGS sequence"/>
</dbReference>
<dbReference type="AlphaFoldDB" id="A0A2N9L2R2"/>
<organism evidence="2 3">
    <name type="scientific">Candidatus Sulfuritelmatomonas gaucii</name>
    <dbReference type="NCBI Taxonomy" id="2043161"/>
    <lineage>
        <taxon>Bacteria</taxon>
        <taxon>Pseudomonadati</taxon>
        <taxon>Acidobacteriota</taxon>
        <taxon>Terriglobia</taxon>
        <taxon>Terriglobales</taxon>
        <taxon>Acidobacteriaceae</taxon>
        <taxon>Candidatus Sulfuritelmatomonas</taxon>
    </lineage>
</organism>
<name>A0A2N9L2R2_9BACT</name>
<evidence type="ECO:0000313" key="3">
    <source>
        <dbReference type="Proteomes" id="UP000239735"/>
    </source>
</evidence>
<sequence>MKTSLPPWLEALDEEDQQFLRRFVLSSGSLKALCDEYDVSYPTLRARLDRLISKVKAVEDPRAADAFERKLRVLVADGKIPAALARELLKAHRSAAEER</sequence>
<protein>
    <recommendedName>
        <fullName evidence="1">DUF2089 domain-containing protein</fullName>
    </recommendedName>
</protein>
<feature type="domain" description="DUF2089" evidence="1">
    <location>
        <begin position="12"/>
        <end position="56"/>
    </location>
</feature>
<gene>
    <name evidence="2" type="ORF">SBA5_100010</name>
</gene>
<dbReference type="InterPro" id="IPR018658">
    <property type="entry name" value="DUF2089"/>
</dbReference>